<organism evidence="7 8">
    <name type="scientific">Glonium stellatum</name>
    <dbReference type="NCBI Taxonomy" id="574774"/>
    <lineage>
        <taxon>Eukaryota</taxon>
        <taxon>Fungi</taxon>
        <taxon>Dikarya</taxon>
        <taxon>Ascomycota</taxon>
        <taxon>Pezizomycotina</taxon>
        <taxon>Dothideomycetes</taxon>
        <taxon>Pleosporomycetidae</taxon>
        <taxon>Gloniales</taxon>
        <taxon>Gloniaceae</taxon>
        <taxon>Glonium</taxon>
    </lineage>
</organism>
<feature type="compositionally biased region" description="Polar residues" evidence="5">
    <location>
        <begin position="446"/>
        <end position="455"/>
    </location>
</feature>
<dbReference type="AlphaFoldDB" id="A0A8E2ETQ7"/>
<dbReference type="GO" id="GO:0016020">
    <property type="term" value="C:membrane"/>
    <property type="evidence" value="ECO:0007669"/>
    <property type="project" value="UniProtKB-SubCell"/>
</dbReference>
<keyword evidence="4 6" id="KW-0472">Membrane</keyword>
<accession>A0A8E2ETQ7</accession>
<feature type="transmembrane region" description="Helical" evidence="6">
    <location>
        <begin position="302"/>
        <end position="325"/>
    </location>
</feature>
<proteinExistence type="predicted"/>
<dbReference type="Pfam" id="PF01544">
    <property type="entry name" value="CorA"/>
    <property type="match status" value="1"/>
</dbReference>
<dbReference type="InterPro" id="IPR002523">
    <property type="entry name" value="MgTranspt_CorA/ZnTranspt_ZntB"/>
</dbReference>
<dbReference type="EMBL" id="KV750461">
    <property type="protein sequence ID" value="OCL04689.1"/>
    <property type="molecule type" value="Genomic_DNA"/>
</dbReference>
<dbReference type="GO" id="GO:0046873">
    <property type="term" value="F:metal ion transmembrane transporter activity"/>
    <property type="evidence" value="ECO:0007669"/>
    <property type="project" value="InterPro"/>
</dbReference>
<evidence type="ECO:0000256" key="6">
    <source>
        <dbReference type="SAM" id="Phobius"/>
    </source>
</evidence>
<dbReference type="Gene3D" id="1.20.58.340">
    <property type="entry name" value="Magnesium transport protein CorA, transmembrane region"/>
    <property type="match status" value="1"/>
</dbReference>
<evidence type="ECO:0000313" key="8">
    <source>
        <dbReference type="Proteomes" id="UP000250140"/>
    </source>
</evidence>
<sequence>MANVQQGHPPLSLYSNVNIPPDQQDYYLIGRDIHTPDDFGDELQNLANSNEKPIMLPLRLPPLYYVEFINFNVGMGFVINHCRIKDDVGLSHSSTLSEKVDSSPIAGWIYAGKDAPNNSITRPQLTLLMCIDDKVPEIISRHYRANQGRQGRVRDSPSWVFLDMFIAFSPWSEIWDLARRGLMSREGQVQGKAKASSLLQLTRDLHQDRANVIALREDLRLHIKSVQKFVKIMSSPGEFDGLKLVSQKKRNDMKNSVEDVLQNLVDQQETSEVILHQFSNLLSLAFNIETVSQGLSVARLNILAFFFLPLSYIAGLFGMTTWTISVHWYPVWGLATLGIVGLLALLINLMFDDGIPSNAGFRLKSPFKRDKLEIGGPDGSITSSRTDSSQSLLQLNADFRLPHPYDPRELESGGLEKRMTTSSAGSSMDSLHPLGGQIGSRHHQPARTSQPTSLSVMHRRSGGGTVGSDPDMDGGRLFNIGSGIQSLRQPTPGMEMRLEVHEEEDAGVGDQRSGADPLGRLPAITFSHHSLGLCQICGEEKQRETNKSIAGSIMSDSPHCHYS</sequence>
<comment type="subcellular location">
    <subcellularLocation>
        <location evidence="1">Membrane</location>
        <topology evidence="1">Multi-pass membrane protein</topology>
    </subcellularLocation>
</comment>
<feature type="compositionally biased region" description="Basic and acidic residues" evidence="5">
    <location>
        <begin position="402"/>
        <end position="419"/>
    </location>
</feature>
<evidence type="ECO:0000256" key="5">
    <source>
        <dbReference type="SAM" id="MobiDB-lite"/>
    </source>
</evidence>
<dbReference type="InterPro" id="IPR045863">
    <property type="entry name" value="CorA_TM1_TM2"/>
</dbReference>
<feature type="transmembrane region" description="Helical" evidence="6">
    <location>
        <begin position="331"/>
        <end position="351"/>
    </location>
</feature>
<dbReference type="OrthoDB" id="3796591at2759"/>
<gene>
    <name evidence="7" type="ORF">AOQ84DRAFT_415622</name>
</gene>
<evidence type="ECO:0000256" key="3">
    <source>
        <dbReference type="ARBA" id="ARBA00022989"/>
    </source>
</evidence>
<protein>
    <submittedName>
        <fullName evidence="7">Uncharacterized protein</fullName>
    </submittedName>
</protein>
<evidence type="ECO:0000256" key="2">
    <source>
        <dbReference type="ARBA" id="ARBA00022692"/>
    </source>
</evidence>
<evidence type="ECO:0000256" key="1">
    <source>
        <dbReference type="ARBA" id="ARBA00004141"/>
    </source>
</evidence>
<keyword evidence="8" id="KW-1185">Reference proteome</keyword>
<feature type="compositionally biased region" description="Polar residues" evidence="5">
    <location>
        <begin position="420"/>
        <end position="429"/>
    </location>
</feature>
<keyword evidence="3 6" id="KW-1133">Transmembrane helix</keyword>
<feature type="region of interest" description="Disordered" evidence="5">
    <location>
        <begin position="402"/>
        <end position="474"/>
    </location>
</feature>
<reference evidence="7 8" key="1">
    <citation type="journal article" date="2016" name="Nat. Commun.">
        <title>Ectomycorrhizal ecology is imprinted in the genome of the dominant symbiotic fungus Cenococcum geophilum.</title>
        <authorList>
            <consortium name="DOE Joint Genome Institute"/>
            <person name="Peter M."/>
            <person name="Kohler A."/>
            <person name="Ohm R.A."/>
            <person name="Kuo A."/>
            <person name="Krutzmann J."/>
            <person name="Morin E."/>
            <person name="Arend M."/>
            <person name="Barry K.W."/>
            <person name="Binder M."/>
            <person name="Choi C."/>
            <person name="Clum A."/>
            <person name="Copeland A."/>
            <person name="Grisel N."/>
            <person name="Haridas S."/>
            <person name="Kipfer T."/>
            <person name="LaButti K."/>
            <person name="Lindquist E."/>
            <person name="Lipzen A."/>
            <person name="Maire R."/>
            <person name="Meier B."/>
            <person name="Mihaltcheva S."/>
            <person name="Molinier V."/>
            <person name="Murat C."/>
            <person name="Poggeler S."/>
            <person name="Quandt C.A."/>
            <person name="Sperisen C."/>
            <person name="Tritt A."/>
            <person name="Tisserant E."/>
            <person name="Crous P.W."/>
            <person name="Henrissat B."/>
            <person name="Nehls U."/>
            <person name="Egli S."/>
            <person name="Spatafora J.W."/>
            <person name="Grigoriev I.V."/>
            <person name="Martin F.M."/>
        </authorList>
    </citation>
    <scope>NUCLEOTIDE SEQUENCE [LARGE SCALE GENOMIC DNA]</scope>
    <source>
        <strain evidence="7 8">CBS 207.34</strain>
    </source>
</reference>
<evidence type="ECO:0000256" key="4">
    <source>
        <dbReference type="ARBA" id="ARBA00023136"/>
    </source>
</evidence>
<dbReference type="Proteomes" id="UP000250140">
    <property type="component" value="Unassembled WGS sequence"/>
</dbReference>
<name>A0A8E2ETQ7_9PEZI</name>
<evidence type="ECO:0000313" key="7">
    <source>
        <dbReference type="EMBL" id="OCL04689.1"/>
    </source>
</evidence>
<keyword evidence="2 6" id="KW-0812">Transmembrane</keyword>
<dbReference type="SUPFAM" id="SSF144083">
    <property type="entry name" value="Magnesium transport protein CorA, transmembrane region"/>
    <property type="match status" value="1"/>
</dbReference>